<dbReference type="SMART" id="SM00343">
    <property type="entry name" value="ZnF_C2HC"/>
    <property type="match status" value="1"/>
</dbReference>
<feature type="domain" description="CCHC-type" evidence="7">
    <location>
        <begin position="173"/>
        <end position="188"/>
    </location>
</feature>
<dbReference type="GO" id="GO:0016779">
    <property type="term" value="F:nucleotidyltransferase activity"/>
    <property type="evidence" value="ECO:0007669"/>
    <property type="project" value="UniProtKB-KW"/>
</dbReference>
<feature type="compositionally biased region" description="Polar residues" evidence="6">
    <location>
        <begin position="191"/>
        <end position="203"/>
    </location>
</feature>
<feature type="non-terminal residue" evidence="8">
    <location>
        <position position="1"/>
    </location>
</feature>
<evidence type="ECO:0000256" key="4">
    <source>
        <dbReference type="ARBA" id="ARBA00022759"/>
    </source>
</evidence>
<dbReference type="GO" id="GO:0008270">
    <property type="term" value="F:zinc ion binding"/>
    <property type="evidence" value="ECO:0007669"/>
    <property type="project" value="UniProtKB-KW"/>
</dbReference>
<dbReference type="GO" id="GO:0003676">
    <property type="term" value="F:nucleic acid binding"/>
    <property type="evidence" value="ECO:0007669"/>
    <property type="project" value="InterPro"/>
</dbReference>
<name>A0AA36G5G7_9BILA</name>
<keyword evidence="5" id="KW-0862">Zinc</keyword>
<dbReference type="PROSITE" id="PS50158">
    <property type="entry name" value="ZF_CCHC"/>
    <property type="match status" value="1"/>
</dbReference>
<keyword evidence="1" id="KW-0808">Transferase</keyword>
<dbReference type="Proteomes" id="UP001177023">
    <property type="component" value="Unassembled WGS sequence"/>
</dbReference>
<evidence type="ECO:0000256" key="6">
    <source>
        <dbReference type="SAM" id="MobiDB-lite"/>
    </source>
</evidence>
<comment type="caution">
    <text evidence="8">The sequence shown here is derived from an EMBL/GenBank/DDBJ whole genome shotgun (WGS) entry which is preliminary data.</text>
</comment>
<keyword evidence="9" id="KW-1185">Reference proteome</keyword>
<dbReference type="SUPFAM" id="SSF57756">
    <property type="entry name" value="Retrovirus zinc finger-like domains"/>
    <property type="match status" value="1"/>
</dbReference>
<keyword evidence="2" id="KW-0548">Nucleotidyltransferase</keyword>
<dbReference type="Gene3D" id="4.10.60.10">
    <property type="entry name" value="Zinc finger, CCHC-type"/>
    <property type="match status" value="1"/>
</dbReference>
<dbReference type="PANTHER" id="PTHR37984">
    <property type="entry name" value="PROTEIN CBG26694"/>
    <property type="match status" value="1"/>
</dbReference>
<dbReference type="GO" id="GO:0004519">
    <property type="term" value="F:endonuclease activity"/>
    <property type="evidence" value="ECO:0007669"/>
    <property type="project" value="UniProtKB-KW"/>
</dbReference>
<evidence type="ECO:0000256" key="2">
    <source>
        <dbReference type="ARBA" id="ARBA00022695"/>
    </source>
</evidence>
<dbReference type="InterPro" id="IPR036875">
    <property type="entry name" value="Znf_CCHC_sf"/>
</dbReference>
<keyword evidence="5" id="KW-0863">Zinc-finger</keyword>
<evidence type="ECO:0000256" key="3">
    <source>
        <dbReference type="ARBA" id="ARBA00022722"/>
    </source>
</evidence>
<protein>
    <recommendedName>
        <fullName evidence="7">CCHC-type domain-containing protein</fullName>
    </recommendedName>
</protein>
<keyword evidence="4" id="KW-0378">Hydrolase</keyword>
<dbReference type="InterPro" id="IPR050951">
    <property type="entry name" value="Retrovirus_Pol_polyprotein"/>
</dbReference>
<keyword evidence="4" id="KW-0255">Endonuclease</keyword>
<dbReference type="AlphaFoldDB" id="A0AA36G5G7"/>
<dbReference type="GO" id="GO:0019899">
    <property type="term" value="F:enzyme binding"/>
    <property type="evidence" value="ECO:0007669"/>
    <property type="project" value="UniProtKB-ARBA"/>
</dbReference>
<evidence type="ECO:0000259" key="7">
    <source>
        <dbReference type="PROSITE" id="PS50158"/>
    </source>
</evidence>
<proteinExistence type="predicted"/>
<evidence type="ECO:0000256" key="5">
    <source>
        <dbReference type="PROSITE-ProRule" id="PRU00047"/>
    </source>
</evidence>
<evidence type="ECO:0000313" key="9">
    <source>
        <dbReference type="Proteomes" id="UP001177023"/>
    </source>
</evidence>
<accession>A0AA36G5G7</accession>
<organism evidence="8 9">
    <name type="scientific">Mesorhabditis spiculigera</name>
    <dbReference type="NCBI Taxonomy" id="96644"/>
    <lineage>
        <taxon>Eukaryota</taxon>
        <taxon>Metazoa</taxon>
        <taxon>Ecdysozoa</taxon>
        <taxon>Nematoda</taxon>
        <taxon>Chromadorea</taxon>
        <taxon>Rhabditida</taxon>
        <taxon>Rhabditina</taxon>
        <taxon>Rhabditomorpha</taxon>
        <taxon>Rhabditoidea</taxon>
        <taxon>Rhabditidae</taxon>
        <taxon>Mesorhabditinae</taxon>
        <taxon>Mesorhabditis</taxon>
    </lineage>
</organism>
<dbReference type="Pfam" id="PF00098">
    <property type="entry name" value="zf-CCHC"/>
    <property type="match status" value="1"/>
</dbReference>
<dbReference type="SUPFAM" id="SSF50630">
    <property type="entry name" value="Acid proteases"/>
    <property type="match status" value="1"/>
</dbReference>
<dbReference type="Pfam" id="PF13975">
    <property type="entry name" value="gag-asp_proteas"/>
    <property type="match status" value="1"/>
</dbReference>
<keyword evidence="3" id="KW-0540">Nuclease</keyword>
<evidence type="ECO:0000256" key="1">
    <source>
        <dbReference type="ARBA" id="ARBA00022679"/>
    </source>
</evidence>
<evidence type="ECO:0000313" key="8">
    <source>
        <dbReference type="EMBL" id="CAJ0576494.1"/>
    </source>
</evidence>
<gene>
    <name evidence="8" type="ORF">MSPICULIGERA_LOCUS14785</name>
</gene>
<sequence length="305" mass="34398">MTAPRPCSLASAATTIVKHLTEMFGEKLSLFSRRFLAFRVAKEHDEDMRSYAARVNKLYEQGRVKEMKEDEEKCLLFVAGLSDQAHRDIRKKLIRILESKNDVKLDDLLRECDLQTSLNMDVVVEQHASVNRIQQSGYRKNWNKGPKPTSSNGGSKPCDANDRPRGDKRNDVCHHCGKRGHWAKECRSDSGNRGGSFSKQGKQNRNKDWKPKVNQVVQINAIDSTRKDVEISIEGNHFTLQLDTGAAVTIIDEAVWHQLNCPPLTPSDIQLRAANGTWSLLCHQRHSVDGAGLDQSAATIRILFR</sequence>
<dbReference type="Gene3D" id="2.40.70.10">
    <property type="entry name" value="Acid Proteases"/>
    <property type="match status" value="1"/>
</dbReference>
<dbReference type="InterPro" id="IPR021109">
    <property type="entry name" value="Peptidase_aspartic_dom_sf"/>
</dbReference>
<dbReference type="EMBL" id="CATQJA010002644">
    <property type="protein sequence ID" value="CAJ0576494.1"/>
    <property type="molecule type" value="Genomic_DNA"/>
</dbReference>
<dbReference type="GO" id="GO:0005737">
    <property type="term" value="C:cytoplasm"/>
    <property type="evidence" value="ECO:0007669"/>
    <property type="project" value="UniProtKB-ARBA"/>
</dbReference>
<dbReference type="PANTHER" id="PTHR37984:SF5">
    <property type="entry name" value="PROTEIN NYNRIN-LIKE"/>
    <property type="match status" value="1"/>
</dbReference>
<reference evidence="8" key="1">
    <citation type="submission" date="2023-06" db="EMBL/GenBank/DDBJ databases">
        <authorList>
            <person name="Delattre M."/>
        </authorList>
    </citation>
    <scope>NUCLEOTIDE SEQUENCE</scope>
    <source>
        <strain evidence="8">AF72</strain>
    </source>
</reference>
<feature type="compositionally biased region" description="Basic and acidic residues" evidence="6">
    <location>
        <begin position="159"/>
        <end position="170"/>
    </location>
</feature>
<feature type="region of interest" description="Disordered" evidence="6">
    <location>
        <begin position="182"/>
        <end position="211"/>
    </location>
</feature>
<keyword evidence="5" id="KW-0479">Metal-binding</keyword>
<dbReference type="InterPro" id="IPR001878">
    <property type="entry name" value="Znf_CCHC"/>
</dbReference>
<feature type="region of interest" description="Disordered" evidence="6">
    <location>
        <begin position="135"/>
        <end position="170"/>
    </location>
</feature>